<protein>
    <submittedName>
        <fullName evidence="3">PEP-CTERM sorting domain-containing protein</fullName>
    </submittedName>
</protein>
<feature type="domain" description="Ice-binding protein C-terminal" evidence="2">
    <location>
        <begin position="205"/>
        <end position="228"/>
    </location>
</feature>
<reference evidence="3" key="1">
    <citation type="submission" date="2022-05" db="EMBL/GenBank/DDBJ databases">
        <title>An RpoN-dependent PEP-CTERM gene is involved in floc formation of an Aquincola tertiaricarbonis strain.</title>
        <authorList>
            <person name="Qiu D."/>
            <person name="Xia M."/>
        </authorList>
    </citation>
    <scope>NUCLEOTIDE SEQUENCE</scope>
    <source>
        <strain evidence="3">RN12</strain>
    </source>
</reference>
<dbReference type="EMBL" id="CP097635">
    <property type="protein sequence ID" value="URI06780.1"/>
    <property type="molecule type" value="Genomic_DNA"/>
</dbReference>
<evidence type="ECO:0000313" key="4">
    <source>
        <dbReference type="Proteomes" id="UP001056201"/>
    </source>
</evidence>
<dbReference type="InterPro" id="IPR013424">
    <property type="entry name" value="Ice-binding_C"/>
</dbReference>
<feature type="signal peptide" evidence="1">
    <location>
        <begin position="1"/>
        <end position="31"/>
    </location>
</feature>
<dbReference type="RefSeq" id="WP_250195043.1">
    <property type="nucleotide sequence ID" value="NZ_CP097635.1"/>
</dbReference>
<evidence type="ECO:0000259" key="2">
    <source>
        <dbReference type="Pfam" id="PF07589"/>
    </source>
</evidence>
<dbReference type="Proteomes" id="UP001056201">
    <property type="component" value="Chromosome 1"/>
</dbReference>
<dbReference type="Pfam" id="PF07589">
    <property type="entry name" value="PEP-CTERM"/>
    <property type="match status" value="1"/>
</dbReference>
<name>A0ABY4S3I2_AQUTE</name>
<proteinExistence type="predicted"/>
<evidence type="ECO:0000256" key="1">
    <source>
        <dbReference type="SAM" id="SignalP"/>
    </source>
</evidence>
<feature type="chain" id="PRO_5045071146" evidence="1">
    <location>
        <begin position="32"/>
        <end position="237"/>
    </location>
</feature>
<dbReference type="NCBIfam" id="TIGR02595">
    <property type="entry name" value="PEP_CTERM"/>
    <property type="match status" value="1"/>
</dbReference>
<keyword evidence="1" id="KW-0732">Signal</keyword>
<evidence type="ECO:0000313" key="3">
    <source>
        <dbReference type="EMBL" id="URI06780.1"/>
    </source>
</evidence>
<gene>
    <name evidence="3" type="ORF">MW290_12845</name>
</gene>
<organism evidence="3 4">
    <name type="scientific">Aquincola tertiaricarbonis</name>
    <dbReference type="NCBI Taxonomy" id="391953"/>
    <lineage>
        <taxon>Bacteria</taxon>
        <taxon>Pseudomonadati</taxon>
        <taxon>Pseudomonadota</taxon>
        <taxon>Betaproteobacteria</taxon>
        <taxon>Burkholderiales</taxon>
        <taxon>Sphaerotilaceae</taxon>
        <taxon>Aquincola</taxon>
    </lineage>
</organism>
<sequence>MIRSFNLIARLRAVPAAALLAALTSTAPAQAAIPFFGTQFDASAVAEADGSAPEADWQMDGDTVSAQAASVGDVHAATAGAFAGPGFLTVSADVSAGTLSHAVASAHFSGSFLSTGTVSLSLDYNPLTFTEGSGAAATTLFVSLSNGGATLFEDYVQGPWSFSYTPVAGSTSVLDLTLSSEVSAAFLSPGTGNASAFGSVAIMGAVPEASTWLMFSLGLAGVAALGRRRSRAAEVQA</sequence>
<keyword evidence="4" id="KW-1185">Reference proteome</keyword>
<accession>A0ABY4S3I2</accession>